<dbReference type="EMBL" id="VIRB01000025">
    <property type="protein sequence ID" value="NDO67624.1"/>
    <property type="molecule type" value="Genomic_DNA"/>
</dbReference>
<feature type="compositionally biased region" description="Basic and acidic residues" evidence="1">
    <location>
        <begin position="79"/>
        <end position="89"/>
    </location>
</feature>
<reference evidence="3 4" key="1">
    <citation type="submission" date="2019-07" db="EMBL/GenBank/DDBJ databases">
        <title>Draft genome sequences of 15 bacterial species constituting the stable defined intestinal microbiota of the GM15 gnotobiotic mouse model.</title>
        <authorList>
            <person name="Elie C."/>
            <person name="Mathieu A."/>
            <person name="Saliou A."/>
            <person name="Darnaud M."/>
            <person name="Leulier F."/>
            <person name="Tamellini A."/>
        </authorList>
    </citation>
    <scope>NUCLEOTIDE SEQUENCE [LARGE SCALE GENOMIC DNA]</scope>
    <source>
        <strain evidence="4">ASF 502</strain>
    </source>
</reference>
<dbReference type="Proteomes" id="UP000474104">
    <property type="component" value="Unassembled WGS sequence"/>
</dbReference>
<feature type="compositionally biased region" description="Low complexity" evidence="1">
    <location>
        <begin position="25"/>
        <end position="36"/>
    </location>
</feature>
<gene>
    <name evidence="3" type="ORF">FMM80_02350</name>
</gene>
<sequence length="551" mass="60895">MAGVKEIGAAPTPTPTKNQTPSAPPMSASDAAAAGRAARKSAELEAGQVMVAQAARQAAEAKENLEKERAEQENDYEREDQTEKRDTSELSKQSKWFGIDGKLLENGDIRWVLEMEQELFEALLKWMPSGNGDIAKQLDELSRLYLALLEAILTHTMGDEQAAQIARLDEILAQKLTLLMETDLKELMDFLKQTGQTDTLQNVKSSIYKQTTGTSISARAADRFYAKGKPAGSSNLRFFMPESNESAQTGRDSSRARSTAAAYSSHGAEEGSIYKLTEGRNVRMNQAFDVSRKSGEMQMSQRNQALSGKGGGSANASISGGRTAFTGNDLARANRFAAHINGSGNLLNHSGISARNEEVVGYLAAVTSIKGEMYAASYGRQNAMNVPIKSAVNQMVDYYLNRKGIYKVYDYTTNVYEKTGSSQRAMEEGLEYAYRLFQEKKENTEAQKQAAYLEQAGFFQNLLKNQSIQSDLLRGMRLLEENWRDFLKSIGENEKKGISLKMQKHSPWGILLEPGEHRSIFRGRSPKLLLSEAIAVAVLIVVYLCYRLMVG</sequence>
<evidence type="ECO:0000313" key="3">
    <source>
        <dbReference type="EMBL" id="NDO67624.1"/>
    </source>
</evidence>
<comment type="caution">
    <text evidence="3">The sequence shown here is derived from an EMBL/GenBank/DDBJ whole genome shotgun (WGS) entry which is preliminary data.</text>
</comment>
<feature type="region of interest" description="Disordered" evidence="1">
    <location>
        <begin position="1"/>
        <end position="91"/>
    </location>
</feature>
<organism evidence="3 4">
    <name type="scientific">Schaedlerella arabinosiphila</name>
    <dbReference type="NCBI Taxonomy" id="2044587"/>
    <lineage>
        <taxon>Bacteria</taxon>
        <taxon>Bacillati</taxon>
        <taxon>Bacillota</taxon>
        <taxon>Clostridia</taxon>
        <taxon>Lachnospirales</taxon>
        <taxon>Lachnospiraceae</taxon>
        <taxon>Schaedlerella</taxon>
    </lineage>
</organism>
<evidence type="ECO:0000313" key="4">
    <source>
        <dbReference type="Proteomes" id="UP000474104"/>
    </source>
</evidence>
<keyword evidence="2" id="KW-0812">Transmembrane</keyword>
<evidence type="ECO:0000256" key="1">
    <source>
        <dbReference type="SAM" id="MobiDB-lite"/>
    </source>
</evidence>
<dbReference type="AlphaFoldDB" id="A0A9X5C460"/>
<feature type="compositionally biased region" description="Low complexity" evidence="1">
    <location>
        <begin position="46"/>
        <end position="58"/>
    </location>
</feature>
<dbReference type="RefSeq" id="WP_162205312.1">
    <property type="nucleotide sequence ID" value="NZ_VIRB01000025.1"/>
</dbReference>
<keyword evidence="2" id="KW-1133">Transmembrane helix</keyword>
<feature type="compositionally biased region" description="Basic and acidic residues" evidence="1">
    <location>
        <begin position="59"/>
        <end position="72"/>
    </location>
</feature>
<feature type="region of interest" description="Disordered" evidence="1">
    <location>
        <begin position="292"/>
        <end position="319"/>
    </location>
</feature>
<evidence type="ECO:0000256" key="2">
    <source>
        <dbReference type="SAM" id="Phobius"/>
    </source>
</evidence>
<keyword evidence="2" id="KW-0472">Membrane</keyword>
<proteinExistence type="predicted"/>
<protein>
    <submittedName>
        <fullName evidence="3">Uncharacterized protein</fullName>
    </submittedName>
</protein>
<accession>A0A9X5C460</accession>
<name>A0A9X5C460_9FIRM</name>
<feature type="transmembrane region" description="Helical" evidence="2">
    <location>
        <begin position="528"/>
        <end position="546"/>
    </location>
</feature>
<feature type="region of interest" description="Disordered" evidence="1">
    <location>
        <begin position="244"/>
        <end position="264"/>
    </location>
</feature>